<dbReference type="Proteomes" id="UP000001683">
    <property type="component" value="Chromosome"/>
</dbReference>
<dbReference type="InParanoid" id="B2A6X3"/>
<dbReference type="eggNOG" id="COG0131">
    <property type="taxonomic scope" value="Bacteria"/>
</dbReference>
<dbReference type="HAMAP" id="MF_00076">
    <property type="entry name" value="HisB"/>
    <property type="match status" value="1"/>
</dbReference>
<dbReference type="GO" id="GO:0004424">
    <property type="term" value="F:imidazoleglycerol-phosphate dehydratase activity"/>
    <property type="evidence" value="ECO:0007669"/>
    <property type="project" value="UniProtKB-UniRule"/>
</dbReference>
<dbReference type="InterPro" id="IPR038494">
    <property type="entry name" value="IGPD_sf"/>
</dbReference>
<dbReference type="FunCoup" id="B2A6X3">
    <property type="interactions" value="341"/>
</dbReference>
<dbReference type="PANTHER" id="PTHR23133">
    <property type="entry name" value="IMIDAZOLEGLYCEROL-PHOSPHATE DEHYDRATASE HIS7"/>
    <property type="match status" value="1"/>
</dbReference>
<dbReference type="UniPathway" id="UPA00031">
    <property type="reaction ID" value="UER00011"/>
</dbReference>
<keyword evidence="9" id="KW-1185">Reference proteome</keyword>
<evidence type="ECO:0000256" key="1">
    <source>
        <dbReference type="ARBA" id="ARBA00005047"/>
    </source>
</evidence>
<dbReference type="GO" id="GO:0005737">
    <property type="term" value="C:cytoplasm"/>
    <property type="evidence" value="ECO:0007669"/>
    <property type="project" value="UniProtKB-SubCell"/>
</dbReference>
<dbReference type="FunFam" id="3.30.230.40:FF:000003">
    <property type="entry name" value="Imidazoleglycerol-phosphate dehydratase HisB"/>
    <property type="match status" value="1"/>
</dbReference>
<dbReference type="GO" id="GO:0000105">
    <property type="term" value="P:L-histidine biosynthetic process"/>
    <property type="evidence" value="ECO:0007669"/>
    <property type="project" value="UniProtKB-UniRule"/>
</dbReference>
<keyword evidence="4 6" id="KW-0368">Histidine biosynthesis</keyword>
<dbReference type="RefSeq" id="WP_012448424.1">
    <property type="nucleotide sequence ID" value="NC_010718.1"/>
</dbReference>
<evidence type="ECO:0000256" key="6">
    <source>
        <dbReference type="HAMAP-Rule" id="MF_00076"/>
    </source>
</evidence>
<dbReference type="NCBIfam" id="NF002114">
    <property type="entry name" value="PRK00951.2-4"/>
    <property type="match status" value="1"/>
</dbReference>
<dbReference type="InterPro" id="IPR020565">
    <property type="entry name" value="ImidazoleglycerP_deHydtase_CS"/>
</dbReference>
<keyword evidence="3 6" id="KW-0028">Amino-acid biosynthesis</keyword>
<evidence type="ECO:0000313" key="9">
    <source>
        <dbReference type="Proteomes" id="UP000001683"/>
    </source>
</evidence>
<comment type="catalytic activity">
    <reaction evidence="6 7">
        <text>D-erythro-1-(imidazol-4-yl)glycerol 3-phosphate = 3-(imidazol-4-yl)-2-oxopropyl phosphate + H2O</text>
        <dbReference type="Rhea" id="RHEA:11040"/>
        <dbReference type="ChEBI" id="CHEBI:15377"/>
        <dbReference type="ChEBI" id="CHEBI:57766"/>
        <dbReference type="ChEBI" id="CHEBI:58278"/>
        <dbReference type="EC" id="4.2.1.19"/>
    </reaction>
</comment>
<dbReference type="EMBL" id="CP001034">
    <property type="protein sequence ID" value="ACB85567.1"/>
    <property type="molecule type" value="Genomic_DNA"/>
</dbReference>
<reference evidence="8 9" key="1">
    <citation type="submission" date="2008-04" db="EMBL/GenBank/DDBJ databases">
        <title>Complete sequence of chromosome of Natranaerobius thermophilus JW/NM-WN-LF.</title>
        <authorList>
            <consortium name="US DOE Joint Genome Institute"/>
            <person name="Copeland A."/>
            <person name="Lucas S."/>
            <person name="Lapidus A."/>
            <person name="Glavina del Rio T."/>
            <person name="Dalin E."/>
            <person name="Tice H."/>
            <person name="Bruce D."/>
            <person name="Goodwin L."/>
            <person name="Pitluck S."/>
            <person name="Chertkov O."/>
            <person name="Brettin T."/>
            <person name="Detter J.C."/>
            <person name="Han C."/>
            <person name="Kuske C.R."/>
            <person name="Schmutz J."/>
            <person name="Larimer F."/>
            <person name="Land M."/>
            <person name="Hauser L."/>
            <person name="Kyrpides N."/>
            <person name="Lykidis A."/>
            <person name="Mesbah N.M."/>
            <person name="Wiegel J."/>
        </authorList>
    </citation>
    <scope>NUCLEOTIDE SEQUENCE [LARGE SCALE GENOMIC DNA]</scope>
    <source>
        <strain evidence="9">ATCC BAA-1301 / DSM 18059 / JW/NM-WN-LF</strain>
    </source>
</reference>
<reference evidence="8 9" key="2">
    <citation type="journal article" date="2011" name="J. Bacteriol.">
        <title>Complete genome sequence of the anaerobic, halophilic alkalithermophile Natranaerobius thermophilus JW/NM-WN-LF.</title>
        <authorList>
            <person name="Zhao B."/>
            <person name="Mesbah N.M."/>
            <person name="Dalin E."/>
            <person name="Goodwin L."/>
            <person name="Nolan M."/>
            <person name="Pitluck S."/>
            <person name="Chertkov O."/>
            <person name="Brettin T.S."/>
            <person name="Han J."/>
            <person name="Larimer F.W."/>
            <person name="Land M.L."/>
            <person name="Hauser L."/>
            <person name="Kyrpides N."/>
            <person name="Wiegel J."/>
        </authorList>
    </citation>
    <scope>NUCLEOTIDE SEQUENCE [LARGE SCALE GENOMIC DNA]</scope>
    <source>
        <strain evidence="9">ATCC BAA-1301 / DSM 18059 / JW/NM-WN-LF</strain>
    </source>
</reference>
<dbReference type="STRING" id="457570.Nther_2000"/>
<dbReference type="PANTHER" id="PTHR23133:SF2">
    <property type="entry name" value="IMIDAZOLEGLYCEROL-PHOSPHATE DEHYDRATASE"/>
    <property type="match status" value="1"/>
</dbReference>
<dbReference type="HOGENOM" id="CLU_044308_3_0_9"/>
<dbReference type="Pfam" id="PF00475">
    <property type="entry name" value="IGPD"/>
    <property type="match status" value="1"/>
</dbReference>
<dbReference type="PROSITE" id="PS00954">
    <property type="entry name" value="IGP_DEHYDRATASE_1"/>
    <property type="match status" value="1"/>
</dbReference>
<name>B2A6X3_NATTJ</name>
<gene>
    <name evidence="6" type="primary">hisB</name>
    <name evidence="8" type="ordered locus">Nther_2000</name>
</gene>
<proteinExistence type="inferred from homology"/>
<evidence type="ECO:0000256" key="2">
    <source>
        <dbReference type="ARBA" id="ARBA00016664"/>
    </source>
</evidence>
<evidence type="ECO:0000256" key="3">
    <source>
        <dbReference type="ARBA" id="ARBA00022605"/>
    </source>
</evidence>
<evidence type="ECO:0000313" key="8">
    <source>
        <dbReference type="EMBL" id="ACB85567.1"/>
    </source>
</evidence>
<accession>B2A6X3</accession>
<dbReference type="AlphaFoldDB" id="B2A6X3"/>
<dbReference type="FunFam" id="3.30.230.40:FF:000001">
    <property type="entry name" value="Imidazoleglycerol-phosphate dehydratase HisB"/>
    <property type="match status" value="1"/>
</dbReference>
<comment type="subcellular location">
    <subcellularLocation>
        <location evidence="6 7">Cytoplasm</location>
    </subcellularLocation>
</comment>
<dbReference type="Gene3D" id="3.30.230.40">
    <property type="entry name" value="Imidazole glycerol phosphate dehydratase, domain 1"/>
    <property type="match status" value="2"/>
</dbReference>
<dbReference type="SUPFAM" id="SSF54211">
    <property type="entry name" value="Ribosomal protein S5 domain 2-like"/>
    <property type="match status" value="2"/>
</dbReference>
<evidence type="ECO:0000256" key="4">
    <source>
        <dbReference type="ARBA" id="ARBA00023102"/>
    </source>
</evidence>
<dbReference type="PROSITE" id="PS00955">
    <property type="entry name" value="IGP_DEHYDRATASE_2"/>
    <property type="match status" value="1"/>
</dbReference>
<sequence>MERRVATVERKTSETEIQLSVNLDGQANFSIDTPVYFLNHMLELFSYHSGFDLEIEASGDTEIDNHHIVEDIALVLGEAFRKAIGDKGGINRYANIHLPMDETLILVVVDISGRPHLSYGLEFQNERVGQFETALFREFFKSFVNESKITLHLRQLSGTDPHHIAEATFKGLARSLREAVRISGDTAKIPSSKGKL</sequence>
<dbReference type="KEGG" id="nth:Nther_2000"/>
<protein>
    <recommendedName>
        <fullName evidence="2 6">Imidazoleglycerol-phosphate dehydratase</fullName>
        <shortName evidence="6">IGPD</shortName>
        <ecNumber evidence="6 7">4.2.1.19</ecNumber>
    </recommendedName>
</protein>
<dbReference type="EC" id="4.2.1.19" evidence="6 7"/>
<dbReference type="CDD" id="cd07914">
    <property type="entry name" value="IGPD"/>
    <property type="match status" value="1"/>
</dbReference>
<dbReference type="OrthoDB" id="9790411at2"/>
<keyword evidence="6" id="KW-0963">Cytoplasm</keyword>
<keyword evidence="5 6" id="KW-0456">Lyase</keyword>
<comment type="pathway">
    <text evidence="1 6 7">Amino-acid biosynthesis; L-histidine biosynthesis; L-histidine from 5-phospho-alpha-D-ribose 1-diphosphate: step 6/9.</text>
</comment>
<organism evidence="8 9">
    <name type="scientific">Natranaerobius thermophilus (strain ATCC BAA-1301 / DSM 18059 / JW/NM-WN-LF)</name>
    <dbReference type="NCBI Taxonomy" id="457570"/>
    <lineage>
        <taxon>Bacteria</taxon>
        <taxon>Bacillati</taxon>
        <taxon>Bacillota</taxon>
        <taxon>Clostridia</taxon>
        <taxon>Natranaerobiales</taxon>
        <taxon>Natranaerobiaceae</taxon>
        <taxon>Natranaerobius</taxon>
    </lineage>
</organism>
<evidence type="ECO:0000256" key="7">
    <source>
        <dbReference type="RuleBase" id="RU000599"/>
    </source>
</evidence>
<dbReference type="NCBIfam" id="NF002111">
    <property type="entry name" value="PRK00951.2-1"/>
    <property type="match status" value="1"/>
</dbReference>
<comment type="similarity">
    <text evidence="6 7">Belongs to the imidazoleglycerol-phosphate dehydratase family.</text>
</comment>
<dbReference type="InterPro" id="IPR020568">
    <property type="entry name" value="Ribosomal_Su5_D2-typ_SF"/>
</dbReference>
<evidence type="ECO:0000256" key="5">
    <source>
        <dbReference type="ARBA" id="ARBA00023239"/>
    </source>
</evidence>
<dbReference type="InterPro" id="IPR000807">
    <property type="entry name" value="ImidazoleglycerolP_deHydtase"/>
</dbReference>